<dbReference type="Proteomes" id="UP001597237">
    <property type="component" value="Unassembled WGS sequence"/>
</dbReference>
<dbReference type="RefSeq" id="WP_377284227.1">
    <property type="nucleotide sequence ID" value="NZ_JBHRSI010000015.1"/>
</dbReference>
<feature type="compositionally biased region" description="Low complexity" evidence="1">
    <location>
        <begin position="59"/>
        <end position="73"/>
    </location>
</feature>
<evidence type="ECO:0000313" key="3">
    <source>
        <dbReference type="EMBL" id="MFD1783079.1"/>
    </source>
</evidence>
<protein>
    <submittedName>
        <fullName evidence="3">Uncharacterized protein</fullName>
    </submittedName>
</protein>
<gene>
    <name evidence="3" type="ORF">ACFSC0_06710</name>
</gene>
<evidence type="ECO:0000313" key="4">
    <source>
        <dbReference type="Proteomes" id="UP001597237"/>
    </source>
</evidence>
<organism evidence="3 4">
    <name type="scientific">Phenylobacterium terrae</name>
    <dbReference type="NCBI Taxonomy" id="2665495"/>
    <lineage>
        <taxon>Bacteria</taxon>
        <taxon>Pseudomonadati</taxon>
        <taxon>Pseudomonadota</taxon>
        <taxon>Alphaproteobacteria</taxon>
        <taxon>Caulobacterales</taxon>
        <taxon>Caulobacteraceae</taxon>
        <taxon>Phenylobacterium</taxon>
    </lineage>
</organism>
<feature type="region of interest" description="Disordered" evidence="1">
    <location>
        <begin position="56"/>
        <end position="112"/>
    </location>
</feature>
<proteinExistence type="predicted"/>
<sequence>MARKFERIFGVAVALSASAALAACGGGERTAEAEEGGTTAEVSTNLPESQVPDQQLENAAEGAAAAAATPGAGTSVVVSPDGGSPAPAGANVSGGAAATAGAAGVTTADQAK</sequence>
<evidence type="ECO:0000256" key="2">
    <source>
        <dbReference type="SAM" id="SignalP"/>
    </source>
</evidence>
<feature type="compositionally biased region" description="Low complexity" evidence="1">
    <location>
        <begin position="82"/>
        <end position="112"/>
    </location>
</feature>
<name>A0ABW4MZC3_9CAUL</name>
<reference evidence="4" key="1">
    <citation type="journal article" date="2019" name="Int. J. Syst. Evol. Microbiol.">
        <title>The Global Catalogue of Microorganisms (GCM) 10K type strain sequencing project: providing services to taxonomists for standard genome sequencing and annotation.</title>
        <authorList>
            <consortium name="The Broad Institute Genomics Platform"/>
            <consortium name="The Broad Institute Genome Sequencing Center for Infectious Disease"/>
            <person name="Wu L."/>
            <person name="Ma J."/>
        </authorList>
    </citation>
    <scope>NUCLEOTIDE SEQUENCE [LARGE SCALE GENOMIC DNA]</scope>
    <source>
        <strain evidence="4">DFY28</strain>
    </source>
</reference>
<accession>A0ABW4MZC3</accession>
<dbReference type="EMBL" id="JBHUEY010000001">
    <property type="protein sequence ID" value="MFD1783079.1"/>
    <property type="molecule type" value="Genomic_DNA"/>
</dbReference>
<keyword evidence="2" id="KW-0732">Signal</keyword>
<comment type="caution">
    <text evidence="3">The sequence shown here is derived from an EMBL/GenBank/DDBJ whole genome shotgun (WGS) entry which is preliminary data.</text>
</comment>
<feature type="chain" id="PRO_5047423120" evidence="2">
    <location>
        <begin position="23"/>
        <end position="112"/>
    </location>
</feature>
<keyword evidence="4" id="KW-1185">Reference proteome</keyword>
<feature type="signal peptide" evidence="2">
    <location>
        <begin position="1"/>
        <end position="22"/>
    </location>
</feature>
<feature type="region of interest" description="Disordered" evidence="1">
    <location>
        <begin position="27"/>
        <end position="46"/>
    </location>
</feature>
<dbReference type="PROSITE" id="PS51257">
    <property type="entry name" value="PROKAR_LIPOPROTEIN"/>
    <property type="match status" value="1"/>
</dbReference>
<evidence type="ECO:0000256" key="1">
    <source>
        <dbReference type="SAM" id="MobiDB-lite"/>
    </source>
</evidence>